<protein>
    <submittedName>
        <fullName evidence="2">Uncharacterized protein</fullName>
    </submittedName>
</protein>
<evidence type="ECO:0000313" key="2">
    <source>
        <dbReference type="WBParaSite" id="ACRNAN_scaffold5247.g31020.t1"/>
    </source>
</evidence>
<reference evidence="2" key="1">
    <citation type="submission" date="2022-11" db="UniProtKB">
        <authorList>
            <consortium name="WormBaseParasite"/>
        </authorList>
    </citation>
    <scope>IDENTIFICATION</scope>
</reference>
<accession>A0A914E2J1</accession>
<proteinExistence type="predicted"/>
<dbReference type="WBParaSite" id="ACRNAN_scaffold5247.g31020.t1">
    <property type="protein sequence ID" value="ACRNAN_scaffold5247.g31020.t1"/>
    <property type="gene ID" value="ACRNAN_scaffold5247.g31020"/>
</dbReference>
<dbReference type="AlphaFoldDB" id="A0A914E2J1"/>
<keyword evidence="1" id="KW-1185">Reference proteome</keyword>
<sequence>MGYCISVNMNYAQYGLTTPVPQVQGLVFNNIVCHTATRGWTIQGLQNSYAQLSLGKIVFANVTNMFPTCQYATGSCNADTVKPSCPPCMPSNG</sequence>
<name>A0A914E2J1_9BILA</name>
<dbReference type="Proteomes" id="UP000887540">
    <property type="component" value="Unplaced"/>
</dbReference>
<organism evidence="1 2">
    <name type="scientific">Acrobeloides nanus</name>
    <dbReference type="NCBI Taxonomy" id="290746"/>
    <lineage>
        <taxon>Eukaryota</taxon>
        <taxon>Metazoa</taxon>
        <taxon>Ecdysozoa</taxon>
        <taxon>Nematoda</taxon>
        <taxon>Chromadorea</taxon>
        <taxon>Rhabditida</taxon>
        <taxon>Tylenchina</taxon>
        <taxon>Cephalobomorpha</taxon>
        <taxon>Cephaloboidea</taxon>
        <taxon>Cephalobidae</taxon>
        <taxon>Acrobeloides</taxon>
    </lineage>
</organism>
<evidence type="ECO:0000313" key="1">
    <source>
        <dbReference type="Proteomes" id="UP000887540"/>
    </source>
</evidence>